<dbReference type="EMBL" id="BJYU01000360">
    <property type="protein sequence ID" value="GEO19209.1"/>
    <property type="molecule type" value="Genomic_DNA"/>
</dbReference>
<dbReference type="RefSeq" id="WP_114189472.1">
    <property type="nucleotide sequence ID" value="NZ_BJYU01000360.1"/>
</dbReference>
<protein>
    <submittedName>
        <fullName evidence="1">Uncharacterized protein</fullName>
    </submittedName>
</protein>
<gene>
    <name evidence="1" type="ORF">MAE02_69050</name>
</gene>
<sequence length="117" mass="13650">MFRICCNWIFAVRRQTAVNRIAIEVHWHGLVWATAEQIEALKKRLPANRFGAARFHARAVYDLGGALRYVTKDTRFGDRTAKNFGFQPGSRHEKEWFQFRETVYGPQRRLLIAMVGP</sequence>
<dbReference type="Proteomes" id="UP000321085">
    <property type="component" value="Unassembled WGS sequence"/>
</dbReference>
<name>A0A512C4S2_9HYPH</name>
<evidence type="ECO:0000313" key="2">
    <source>
        <dbReference type="Proteomes" id="UP000321085"/>
    </source>
</evidence>
<dbReference type="AlphaFoldDB" id="A0A512C4S2"/>
<keyword evidence="2" id="KW-1185">Reference proteome</keyword>
<organism evidence="1 2">
    <name type="scientific">Microvirga aerophila</name>
    <dbReference type="NCBI Taxonomy" id="670291"/>
    <lineage>
        <taxon>Bacteria</taxon>
        <taxon>Pseudomonadati</taxon>
        <taxon>Pseudomonadota</taxon>
        <taxon>Alphaproteobacteria</taxon>
        <taxon>Hyphomicrobiales</taxon>
        <taxon>Methylobacteriaceae</taxon>
        <taxon>Microvirga</taxon>
    </lineage>
</organism>
<accession>A0A512C4S2</accession>
<comment type="caution">
    <text evidence="1">The sequence shown here is derived from an EMBL/GenBank/DDBJ whole genome shotgun (WGS) entry which is preliminary data.</text>
</comment>
<evidence type="ECO:0000313" key="1">
    <source>
        <dbReference type="EMBL" id="GEO19209.1"/>
    </source>
</evidence>
<reference evidence="1 2" key="1">
    <citation type="submission" date="2019-07" db="EMBL/GenBank/DDBJ databases">
        <title>Whole genome shotgun sequence of Microvirga aerophila NBRC 106136.</title>
        <authorList>
            <person name="Hosoyama A."/>
            <person name="Uohara A."/>
            <person name="Ohji S."/>
            <person name="Ichikawa N."/>
        </authorList>
    </citation>
    <scope>NUCLEOTIDE SEQUENCE [LARGE SCALE GENOMIC DNA]</scope>
    <source>
        <strain evidence="1 2">NBRC 106136</strain>
    </source>
</reference>
<proteinExistence type="predicted"/>